<keyword evidence="3" id="KW-1185">Reference proteome</keyword>
<accession>A0ABT0XNY9</accession>
<evidence type="ECO:0000313" key="3">
    <source>
        <dbReference type="Proteomes" id="UP001203665"/>
    </source>
</evidence>
<evidence type="ECO:0000256" key="1">
    <source>
        <dbReference type="SAM" id="Phobius"/>
    </source>
</evidence>
<name>A0ABT0XNY9_9BACI</name>
<proteinExistence type="predicted"/>
<evidence type="ECO:0000313" key="2">
    <source>
        <dbReference type="EMBL" id="MCM2677615.1"/>
    </source>
</evidence>
<feature type="transmembrane region" description="Helical" evidence="1">
    <location>
        <begin position="48"/>
        <end position="70"/>
    </location>
</feature>
<dbReference type="RefSeq" id="WP_251611426.1">
    <property type="nucleotide sequence ID" value="NZ_JAMQJY010000005.1"/>
</dbReference>
<gene>
    <name evidence="2" type="ORF">NDM98_20640</name>
</gene>
<keyword evidence="1" id="KW-0472">Membrane</keyword>
<keyword evidence="1" id="KW-0812">Transmembrane</keyword>
<dbReference type="EMBL" id="JAMQJY010000005">
    <property type="protein sequence ID" value="MCM2677615.1"/>
    <property type="molecule type" value="Genomic_DNA"/>
</dbReference>
<reference evidence="2" key="1">
    <citation type="submission" date="2022-06" db="EMBL/GenBank/DDBJ databases">
        <title>Alkalicoccobacillus porphyridii sp. nov., isolated from a marine red alga, Porphyridium purpureum and reclassification of Shouchella plakortidis and Shouchella gibsonii as Alkalicoccobacillus plakortidis comb. nov. and Alkalicoccobacillus gibsonii comb. nov.</title>
        <authorList>
            <person name="Kim K.H."/>
            <person name="Lee J.K."/>
            <person name="Han D.M."/>
            <person name="Baek J.H."/>
            <person name="Jeon C.O."/>
        </authorList>
    </citation>
    <scope>NUCLEOTIDE SEQUENCE</scope>
    <source>
        <strain evidence="2">DSM 19153</strain>
    </source>
</reference>
<dbReference type="Proteomes" id="UP001203665">
    <property type="component" value="Unassembled WGS sequence"/>
</dbReference>
<protein>
    <submittedName>
        <fullName evidence="2">Uncharacterized protein</fullName>
    </submittedName>
</protein>
<keyword evidence="1" id="KW-1133">Transmembrane helix</keyword>
<feature type="transmembrane region" description="Helical" evidence="1">
    <location>
        <begin position="82"/>
        <end position="99"/>
    </location>
</feature>
<sequence>MTQSKKDVVFSLELLFFLILGFILTYNFMGPFYAAFDISFMGNIWVNWFGLSYVLFVLYSLLSGLIISKLRTFYKNRLTSKIFWILSIGSIYILVAPFINGENPF</sequence>
<feature type="transmembrane region" description="Helical" evidence="1">
    <location>
        <begin position="12"/>
        <end position="36"/>
    </location>
</feature>
<organism evidence="2 3">
    <name type="scientific">Alkalicoccobacillus plakortidis</name>
    <dbReference type="NCBI Taxonomy" id="444060"/>
    <lineage>
        <taxon>Bacteria</taxon>
        <taxon>Bacillati</taxon>
        <taxon>Bacillota</taxon>
        <taxon>Bacilli</taxon>
        <taxon>Bacillales</taxon>
        <taxon>Bacillaceae</taxon>
        <taxon>Alkalicoccobacillus</taxon>
    </lineage>
</organism>
<comment type="caution">
    <text evidence="2">The sequence shown here is derived from an EMBL/GenBank/DDBJ whole genome shotgun (WGS) entry which is preliminary data.</text>
</comment>